<dbReference type="InterPro" id="IPR044084">
    <property type="entry name" value="AvModA-like_subst-bd"/>
</dbReference>
<dbReference type="PIRSF" id="PIRSF004846">
    <property type="entry name" value="ModA"/>
    <property type="match status" value="1"/>
</dbReference>
<dbReference type="RefSeq" id="WP_197421152.1">
    <property type="nucleotide sequence ID" value="NZ_JBHSCR010000013.1"/>
</dbReference>
<keyword evidence="3 4" id="KW-0732">Signal</keyword>
<gene>
    <name evidence="5" type="primary">modA</name>
    <name evidence="5" type="ORF">ACFO5Q_12265</name>
</gene>
<comment type="similarity">
    <text evidence="1">Belongs to the bacterial solute-binding protein ModA family.</text>
</comment>
<evidence type="ECO:0000256" key="4">
    <source>
        <dbReference type="SAM" id="SignalP"/>
    </source>
</evidence>
<keyword evidence="6" id="KW-1185">Reference proteome</keyword>
<evidence type="ECO:0000313" key="6">
    <source>
        <dbReference type="Proteomes" id="UP001595776"/>
    </source>
</evidence>
<organism evidence="5 6">
    <name type="scientific">Kordiimonas lipolytica</name>
    <dbReference type="NCBI Taxonomy" id="1662421"/>
    <lineage>
        <taxon>Bacteria</taxon>
        <taxon>Pseudomonadati</taxon>
        <taxon>Pseudomonadota</taxon>
        <taxon>Alphaproteobacteria</taxon>
        <taxon>Kordiimonadales</taxon>
        <taxon>Kordiimonadaceae</taxon>
        <taxon>Kordiimonas</taxon>
    </lineage>
</organism>
<protein>
    <submittedName>
        <fullName evidence="5">Molybdate ABC transporter substrate-binding protein</fullName>
    </submittedName>
</protein>
<dbReference type="Proteomes" id="UP001595776">
    <property type="component" value="Unassembled WGS sequence"/>
</dbReference>
<comment type="caution">
    <text evidence="5">The sequence shown here is derived from an EMBL/GenBank/DDBJ whole genome shotgun (WGS) entry which is preliminary data.</text>
</comment>
<dbReference type="InterPro" id="IPR005950">
    <property type="entry name" value="ModA"/>
</dbReference>
<sequence length="252" mass="26284">MLRLLNLLPLLLALLAAPAEAGETRIAVAANFSHAAKAVSGAFERESGHRVHFSFGSTGQLYAQISQGAPYDAFLAADQARPMRAEHDGLAVPGSRFTYAIGRLVLFGGNKGPVHGETLQTTEPTRLAIANPATAPYGAAAMETLAALGVVARFEPRLVRGTNVAQAYQFIATGNADLGFVALAQVFDQPATDYWLVPANLHSPIAQDAVLLTHGEANAAARAFMAFLKGDNARAIIAGMGYEASTSAGGQP</sequence>
<dbReference type="PANTHER" id="PTHR30632:SF14">
    <property type="entry name" value="TUNGSTATE_MOLYBDATE_CHROMATE-BINDING PROTEIN MODA"/>
    <property type="match status" value="1"/>
</dbReference>
<feature type="signal peptide" evidence="4">
    <location>
        <begin position="1"/>
        <end position="21"/>
    </location>
</feature>
<dbReference type="Pfam" id="PF13531">
    <property type="entry name" value="SBP_bac_11"/>
    <property type="match status" value="1"/>
</dbReference>
<dbReference type="NCBIfam" id="TIGR01256">
    <property type="entry name" value="modA"/>
    <property type="match status" value="1"/>
</dbReference>
<dbReference type="Gene3D" id="3.40.190.10">
    <property type="entry name" value="Periplasmic binding protein-like II"/>
    <property type="match status" value="2"/>
</dbReference>
<dbReference type="InterPro" id="IPR050682">
    <property type="entry name" value="ModA/WtpA"/>
</dbReference>
<keyword evidence="2" id="KW-0479">Metal-binding</keyword>
<dbReference type="EMBL" id="JBHSCR010000013">
    <property type="protein sequence ID" value="MFC4348619.1"/>
    <property type="molecule type" value="Genomic_DNA"/>
</dbReference>
<dbReference type="PANTHER" id="PTHR30632">
    <property type="entry name" value="MOLYBDATE-BINDING PERIPLASMIC PROTEIN"/>
    <property type="match status" value="1"/>
</dbReference>
<feature type="chain" id="PRO_5046280447" evidence="4">
    <location>
        <begin position="22"/>
        <end position="252"/>
    </location>
</feature>
<reference evidence="6" key="1">
    <citation type="journal article" date="2019" name="Int. J. Syst. Evol. Microbiol.">
        <title>The Global Catalogue of Microorganisms (GCM) 10K type strain sequencing project: providing services to taxonomists for standard genome sequencing and annotation.</title>
        <authorList>
            <consortium name="The Broad Institute Genomics Platform"/>
            <consortium name="The Broad Institute Genome Sequencing Center for Infectious Disease"/>
            <person name="Wu L."/>
            <person name="Ma J."/>
        </authorList>
    </citation>
    <scope>NUCLEOTIDE SEQUENCE [LARGE SCALE GENOMIC DNA]</scope>
    <source>
        <strain evidence="6">CGMCC 1.15304</strain>
    </source>
</reference>
<evidence type="ECO:0000256" key="3">
    <source>
        <dbReference type="ARBA" id="ARBA00022729"/>
    </source>
</evidence>
<evidence type="ECO:0000256" key="2">
    <source>
        <dbReference type="ARBA" id="ARBA00022723"/>
    </source>
</evidence>
<evidence type="ECO:0000313" key="5">
    <source>
        <dbReference type="EMBL" id="MFC4348619.1"/>
    </source>
</evidence>
<evidence type="ECO:0000256" key="1">
    <source>
        <dbReference type="ARBA" id="ARBA00009175"/>
    </source>
</evidence>
<accession>A0ABV8UDV1</accession>
<proteinExistence type="inferred from homology"/>
<dbReference type="CDD" id="cd13539">
    <property type="entry name" value="PBP2_AvModA"/>
    <property type="match status" value="1"/>
</dbReference>
<dbReference type="SUPFAM" id="SSF53850">
    <property type="entry name" value="Periplasmic binding protein-like II"/>
    <property type="match status" value="1"/>
</dbReference>
<name>A0ABV8UDV1_9PROT</name>